<dbReference type="InterPro" id="IPR036388">
    <property type="entry name" value="WH-like_DNA-bd_sf"/>
</dbReference>
<organism evidence="2 3">
    <name type="scientific">Nocardioides taihuensis</name>
    <dbReference type="NCBI Taxonomy" id="1835606"/>
    <lineage>
        <taxon>Bacteria</taxon>
        <taxon>Bacillati</taxon>
        <taxon>Actinomycetota</taxon>
        <taxon>Actinomycetes</taxon>
        <taxon>Propionibacteriales</taxon>
        <taxon>Nocardioidaceae</taxon>
        <taxon>Nocardioides</taxon>
    </lineage>
</organism>
<evidence type="ECO:0000259" key="1">
    <source>
        <dbReference type="SMART" id="SM01043"/>
    </source>
</evidence>
<protein>
    <submittedName>
        <fullName evidence="2">BTAD domain-containing putative transcriptional regulator</fullName>
    </submittedName>
</protein>
<feature type="domain" description="Bacterial transcriptional activator" evidence="1">
    <location>
        <begin position="108"/>
        <end position="247"/>
    </location>
</feature>
<dbReference type="Gene3D" id="1.25.40.10">
    <property type="entry name" value="Tetratricopeptide repeat domain"/>
    <property type="match status" value="1"/>
</dbReference>
<dbReference type="PANTHER" id="PTHR35807">
    <property type="entry name" value="TRANSCRIPTIONAL REGULATOR REDD-RELATED"/>
    <property type="match status" value="1"/>
</dbReference>
<accession>A0ABW0BDH6</accession>
<comment type="caution">
    <text evidence="2">The sequence shown here is derived from an EMBL/GenBank/DDBJ whole genome shotgun (WGS) entry which is preliminary data.</text>
</comment>
<evidence type="ECO:0000313" key="2">
    <source>
        <dbReference type="EMBL" id="MFC5175323.1"/>
    </source>
</evidence>
<name>A0ABW0BDH6_9ACTN</name>
<dbReference type="InterPro" id="IPR005158">
    <property type="entry name" value="BTAD"/>
</dbReference>
<proteinExistence type="predicted"/>
<dbReference type="SMART" id="SM01043">
    <property type="entry name" value="BTAD"/>
    <property type="match status" value="1"/>
</dbReference>
<keyword evidence="3" id="KW-1185">Reference proteome</keyword>
<sequence length="258" mass="28870">MPARRETGRAPLSVTAPAGARLRLLDTFTLEASGTTVDLPEGQQRLLAYLAQHGPSARAVVAGTLWPEATEGHALANLRTGVWRLNRLLPGLLCVDGFRLGVSPDLWVDSRQQEALATRLLHHEPGDEPWAGDEVSTLWQREFLPGWYDDWIIFERERLGQMRLHALEHAARLLILRRDLNAALRFALEAVRTEPLRETATVVLVSVYLAEGNVADAVHQRDVFTEHLWRELGVEPSPRLASLVPWPRRSSPTSVMPT</sequence>
<dbReference type="Pfam" id="PF03704">
    <property type="entry name" value="BTAD"/>
    <property type="match status" value="1"/>
</dbReference>
<dbReference type="InterPro" id="IPR051677">
    <property type="entry name" value="AfsR-DnrI-RedD_regulator"/>
</dbReference>
<dbReference type="SUPFAM" id="SSF48452">
    <property type="entry name" value="TPR-like"/>
    <property type="match status" value="1"/>
</dbReference>
<evidence type="ECO:0000313" key="3">
    <source>
        <dbReference type="Proteomes" id="UP001596087"/>
    </source>
</evidence>
<gene>
    <name evidence="2" type="ORF">ACFPGP_01485</name>
</gene>
<dbReference type="InterPro" id="IPR011990">
    <property type="entry name" value="TPR-like_helical_dom_sf"/>
</dbReference>
<dbReference type="EMBL" id="JBHSKD010000002">
    <property type="protein sequence ID" value="MFC5175323.1"/>
    <property type="molecule type" value="Genomic_DNA"/>
</dbReference>
<reference evidence="3" key="1">
    <citation type="journal article" date="2019" name="Int. J. Syst. Evol. Microbiol.">
        <title>The Global Catalogue of Microorganisms (GCM) 10K type strain sequencing project: providing services to taxonomists for standard genome sequencing and annotation.</title>
        <authorList>
            <consortium name="The Broad Institute Genomics Platform"/>
            <consortium name="The Broad Institute Genome Sequencing Center for Infectious Disease"/>
            <person name="Wu L."/>
            <person name="Ma J."/>
        </authorList>
    </citation>
    <scope>NUCLEOTIDE SEQUENCE [LARGE SCALE GENOMIC DNA]</scope>
    <source>
        <strain evidence="3">DFY41</strain>
    </source>
</reference>
<dbReference type="RefSeq" id="WP_378585899.1">
    <property type="nucleotide sequence ID" value="NZ_JBHSKD010000002.1"/>
</dbReference>
<dbReference type="Gene3D" id="1.10.10.10">
    <property type="entry name" value="Winged helix-like DNA-binding domain superfamily/Winged helix DNA-binding domain"/>
    <property type="match status" value="1"/>
</dbReference>
<dbReference type="Proteomes" id="UP001596087">
    <property type="component" value="Unassembled WGS sequence"/>
</dbReference>